<dbReference type="PANTHER" id="PTHR14969:SF13">
    <property type="entry name" value="AT30094P"/>
    <property type="match status" value="1"/>
</dbReference>
<geneLocation type="plasmid" evidence="3 4">
    <name>unnamed1</name>
</geneLocation>
<feature type="transmembrane region" description="Helical" evidence="1">
    <location>
        <begin position="148"/>
        <end position="173"/>
    </location>
</feature>
<evidence type="ECO:0000259" key="2">
    <source>
        <dbReference type="SMART" id="SM00014"/>
    </source>
</evidence>
<keyword evidence="1" id="KW-0472">Membrane</keyword>
<keyword evidence="4" id="KW-1185">Reference proteome</keyword>
<keyword evidence="1" id="KW-1133">Transmembrane helix</keyword>
<feature type="transmembrane region" description="Helical" evidence="1">
    <location>
        <begin position="21"/>
        <end position="43"/>
    </location>
</feature>
<feature type="transmembrane region" description="Helical" evidence="1">
    <location>
        <begin position="212"/>
        <end position="231"/>
    </location>
</feature>
<proteinExistence type="predicted"/>
<dbReference type="Proteomes" id="UP000515237">
    <property type="component" value="Plasmid unnamed1"/>
</dbReference>
<dbReference type="SUPFAM" id="SSF48317">
    <property type="entry name" value="Acid phosphatase/Vanadium-dependent haloperoxidase"/>
    <property type="match status" value="1"/>
</dbReference>
<dbReference type="InterPro" id="IPR000326">
    <property type="entry name" value="PAP2/HPO"/>
</dbReference>
<accession>A0A7G7G224</accession>
<keyword evidence="1" id="KW-0812">Transmembrane</keyword>
<feature type="domain" description="Phosphatidic acid phosphatase type 2/haloperoxidase" evidence="2">
    <location>
        <begin position="109"/>
        <end position="223"/>
    </location>
</feature>
<evidence type="ECO:0000313" key="3">
    <source>
        <dbReference type="EMBL" id="QNF31208.1"/>
    </source>
</evidence>
<feature type="transmembrane region" description="Helical" evidence="1">
    <location>
        <begin position="109"/>
        <end position="128"/>
    </location>
</feature>
<keyword evidence="3" id="KW-0614">Plasmid</keyword>
<dbReference type="SMART" id="SM00014">
    <property type="entry name" value="acidPPc"/>
    <property type="match status" value="1"/>
</dbReference>
<sequence>MRRLEKRYPRAITFLHARFSPVEFIGLPLTLLLLVSAFNIVMLSELAEHIVNSPVTKAIDIQVSTFFYDRRIPGLSLAFYYYTQLGNVYSVTIMTIITAGILAGQRKGVYLMGLLVSVLGSGLSMQLLKNYFHRERPLDIGYYAETSYSFPSGHSTGAMALAGILIFILLSSVKKRKARLIGTSSGLAYIFLMGLSRIYLGVHFLTDVTAGFLLGFLWLLVSISVVEYLTYRKVKKSKVNPATNPDSIIKIKDIKESR</sequence>
<dbReference type="Pfam" id="PF01569">
    <property type="entry name" value="PAP2"/>
    <property type="match status" value="1"/>
</dbReference>
<evidence type="ECO:0000256" key="1">
    <source>
        <dbReference type="SAM" id="Phobius"/>
    </source>
</evidence>
<evidence type="ECO:0000313" key="4">
    <source>
        <dbReference type="Proteomes" id="UP000515237"/>
    </source>
</evidence>
<dbReference type="PANTHER" id="PTHR14969">
    <property type="entry name" value="SPHINGOSINE-1-PHOSPHATE PHOSPHOHYDROLASE"/>
    <property type="match status" value="1"/>
</dbReference>
<feature type="transmembrane region" description="Helical" evidence="1">
    <location>
        <begin position="79"/>
        <end position="102"/>
    </location>
</feature>
<dbReference type="Gene3D" id="1.20.144.10">
    <property type="entry name" value="Phosphatidic acid phosphatase type 2/haloperoxidase"/>
    <property type="match status" value="2"/>
</dbReference>
<organism evidence="3 4">
    <name type="scientific">Adhaeribacter swui</name>
    <dbReference type="NCBI Taxonomy" id="2086471"/>
    <lineage>
        <taxon>Bacteria</taxon>
        <taxon>Pseudomonadati</taxon>
        <taxon>Bacteroidota</taxon>
        <taxon>Cytophagia</taxon>
        <taxon>Cytophagales</taxon>
        <taxon>Hymenobacteraceae</taxon>
        <taxon>Adhaeribacter</taxon>
    </lineage>
</organism>
<dbReference type="RefSeq" id="WP_185269890.1">
    <property type="nucleotide sequence ID" value="NZ_CP055154.1"/>
</dbReference>
<protein>
    <submittedName>
        <fullName evidence="3">Phosphatase PAP2 family protein</fullName>
    </submittedName>
</protein>
<dbReference type="EMBL" id="CP055154">
    <property type="protein sequence ID" value="QNF31208.1"/>
    <property type="molecule type" value="Genomic_DNA"/>
</dbReference>
<gene>
    <name evidence="3" type="ORF">HUW51_00175</name>
</gene>
<dbReference type="CDD" id="cd03392">
    <property type="entry name" value="PAP2_like_2"/>
    <property type="match status" value="1"/>
</dbReference>
<dbReference type="KEGG" id="aswu:HUW51_00175"/>
<name>A0A7G7G224_9BACT</name>
<reference evidence="3 4" key="1">
    <citation type="journal article" date="2018" name="Int. J. Syst. Evol. Microbiol.">
        <title>Adhaeribacter swui sp. nov., isolated from wet mud.</title>
        <authorList>
            <person name="Kim D.U."/>
            <person name="Kim K.W."/>
            <person name="Kang M.S."/>
            <person name="Kim J.Y."/>
            <person name="Jang J.H."/>
            <person name="Kim M.K."/>
        </authorList>
    </citation>
    <scope>NUCLEOTIDE SEQUENCE [LARGE SCALE GENOMIC DNA]</scope>
    <source>
        <strain evidence="3 4">KCTC 52873</strain>
        <plasmid evidence="3">unnamed1</plasmid>
    </source>
</reference>
<feature type="transmembrane region" description="Helical" evidence="1">
    <location>
        <begin position="180"/>
        <end position="200"/>
    </location>
</feature>
<dbReference type="AlphaFoldDB" id="A0A7G7G224"/>
<dbReference type="InterPro" id="IPR036938">
    <property type="entry name" value="PAP2/HPO_sf"/>
</dbReference>